<comment type="pathway">
    <text evidence="1 5">Purine metabolism; urate degradation; (S)-allantoin from urate: step 1/3.</text>
</comment>
<keyword evidence="5" id="KW-0576">Peroxisome</keyword>
<feature type="binding site" evidence="7">
    <location>
        <position position="227"/>
    </location>
    <ligand>
        <name>urate</name>
        <dbReference type="ChEBI" id="CHEBI:17775"/>
    </ligand>
</feature>
<keyword evidence="3 5" id="KW-0659">Purine metabolism</keyword>
<feature type="binding site" evidence="7">
    <location>
        <position position="179"/>
    </location>
    <ligand>
        <name>urate</name>
        <dbReference type="ChEBI" id="CHEBI:17775"/>
    </ligand>
</feature>
<feature type="binding site" evidence="7">
    <location>
        <position position="227"/>
    </location>
    <ligand>
        <name>5-hydroxyisourate</name>
        <dbReference type="ChEBI" id="CHEBI:18072"/>
    </ligand>
</feature>
<feature type="binding site" evidence="7">
    <location>
        <position position="179"/>
    </location>
    <ligand>
        <name>5-hydroxyisourate</name>
        <dbReference type="ChEBI" id="CHEBI:18072"/>
    </ligand>
</feature>
<feature type="binding site" evidence="7">
    <location>
        <position position="253"/>
    </location>
    <ligand>
        <name>5-hydroxyisourate</name>
        <dbReference type="ChEBI" id="CHEBI:18072"/>
    </ligand>
</feature>
<comment type="caution">
    <text evidence="9">The sequence shown here is derived from an EMBL/GenBank/DDBJ whole genome shotgun (WGS) entry which is preliminary data.</text>
</comment>
<dbReference type="GO" id="GO:0006145">
    <property type="term" value="P:purine nucleobase catabolic process"/>
    <property type="evidence" value="ECO:0007669"/>
    <property type="project" value="TreeGrafter"/>
</dbReference>
<evidence type="ECO:0000256" key="8">
    <source>
        <dbReference type="RuleBase" id="RU004455"/>
    </source>
</evidence>
<evidence type="ECO:0000313" key="10">
    <source>
        <dbReference type="Proteomes" id="UP001190700"/>
    </source>
</evidence>
<comment type="subcellular location">
    <subcellularLocation>
        <location evidence="5">Peroxisome</location>
    </subcellularLocation>
</comment>
<feature type="binding site" evidence="7">
    <location>
        <position position="60"/>
    </location>
    <ligand>
        <name>5-hydroxyisourate</name>
        <dbReference type="ChEBI" id="CHEBI:18072"/>
    </ligand>
</feature>
<comment type="similarity">
    <text evidence="2 5 8">Belongs to the uricase family.</text>
</comment>
<proteinExistence type="inferred from homology"/>
<feature type="binding site" evidence="7">
    <location>
        <position position="226"/>
    </location>
    <ligand>
        <name>5-hydroxyisourate</name>
        <dbReference type="ChEBI" id="CHEBI:18072"/>
    </ligand>
</feature>
<evidence type="ECO:0000313" key="9">
    <source>
        <dbReference type="EMBL" id="KAK3265316.1"/>
    </source>
</evidence>
<evidence type="ECO:0000256" key="2">
    <source>
        <dbReference type="ARBA" id="ARBA00009760"/>
    </source>
</evidence>
<dbReference type="GO" id="GO:0004846">
    <property type="term" value="F:urate oxidase activity"/>
    <property type="evidence" value="ECO:0007669"/>
    <property type="project" value="UniProtKB-EC"/>
</dbReference>
<organism evidence="9 10">
    <name type="scientific">Cymbomonas tetramitiformis</name>
    <dbReference type="NCBI Taxonomy" id="36881"/>
    <lineage>
        <taxon>Eukaryota</taxon>
        <taxon>Viridiplantae</taxon>
        <taxon>Chlorophyta</taxon>
        <taxon>Pyramimonadophyceae</taxon>
        <taxon>Pyramimonadales</taxon>
        <taxon>Pyramimonadaceae</taxon>
        <taxon>Cymbomonas</taxon>
    </lineage>
</organism>
<dbReference type="SUPFAM" id="SSF55620">
    <property type="entry name" value="Tetrahydrobiopterin biosynthesis enzymes-like"/>
    <property type="match status" value="2"/>
</dbReference>
<feature type="binding site" evidence="7">
    <location>
        <position position="253"/>
    </location>
    <ligand>
        <name>urate</name>
        <dbReference type="ChEBI" id="CHEBI:17775"/>
    </ligand>
</feature>
<evidence type="ECO:0000256" key="1">
    <source>
        <dbReference type="ARBA" id="ARBA00004831"/>
    </source>
</evidence>
<gene>
    <name evidence="9" type="ORF">CYMTET_25992</name>
</gene>
<dbReference type="EC" id="1.7.3.3" evidence="5 8"/>
<dbReference type="NCBIfam" id="TIGR03383">
    <property type="entry name" value="urate_oxi"/>
    <property type="match status" value="1"/>
</dbReference>
<feature type="binding site" evidence="7">
    <location>
        <position position="60"/>
    </location>
    <ligand>
        <name>urate</name>
        <dbReference type="ChEBI" id="CHEBI:17775"/>
    </ligand>
</feature>
<dbReference type="PANTHER" id="PTHR42874:SF1">
    <property type="entry name" value="URICASE"/>
    <property type="match status" value="1"/>
</dbReference>
<dbReference type="GO" id="GO:0005777">
    <property type="term" value="C:peroxisome"/>
    <property type="evidence" value="ECO:0007669"/>
    <property type="project" value="UniProtKB-SubCell"/>
</dbReference>
<keyword evidence="4 5" id="KW-0560">Oxidoreductase</keyword>
<feature type="active site" description="Charge relay system" evidence="6">
    <location>
        <position position="255"/>
    </location>
</feature>
<dbReference type="Proteomes" id="UP001190700">
    <property type="component" value="Unassembled WGS sequence"/>
</dbReference>
<reference evidence="9 10" key="1">
    <citation type="journal article" date="2015" name="Genome Biol. Evol.">
        <title>Comparative Genomics of a Bacterivorous Green Alga Reveals Evolutionary Causalities and Consequences of Phago-Mixotrophic Mode of Nutrition.</title>
        <authorList>
            <person name="Burns J.A."/>
            <person name="Paasch A."/>
            <person name="Narechania A."/>
            <person name="Kim E."/>
        </authorList>
    </citation>
    <scope>NUCLEOTIDE SEQUENCE [LARGE SCALE GENOMIC DNA]</scope>
    <source>
        <strain evidence="9 10">PLY_AMNH</strain>
    </source>
</reference>
<dbReference type="PANTHER" id="PTHR42874">
    <property type="entry name" value="URICASE"/>
    <property type="match status" value="1"/>
</dbReference>
<comment type="function">
    <text evidence="5 8">Catalyzes the oxidation of uric acid to 5-hydroxyisourate, which is further processed to form (S)-allantoin.</text>
</comment>
<dbReference type="GO" id="GO:0019628">
    <property type="term" value="P:urate catabolic process"/>
    <property type="evidence" value="ECO:0007669"/>
    <property type="project" value="TreeGrafter"/>
</dbReference>
<protein>
    <recommendedName>
        <fullName evidence="5 8">Uricase</fullName>
        <ecNumber evidence="5 8">1.7.3.3</ecNumber>
    </recommendedName>
    <alternativeName>
        <fullName evidence="5">Urate oxidase</fullName>
    </alternativeName>
</protein>
<dbReference type="PRINTS" id="PR00093">
    <property type="entry name" value="URICASE"/>
</dbReference>
<feature type="binding site" evidence="7">
    <location>
        <position position="226"/>
    </location>
    <ligand>
        <name>urate</name>
        <dbReference type="ChEBI" id="CHEBI:17775"/>
    </ligand>
</feature>
<evidence type="ECO:0000256" key="3">
    <source>
        <dbReference type="ARBA" id="ARBA00022631"/>
    </source>
</evidence>
<evidence type="ECO:0000256" key="7">
    <source>
        <dbReference type="PIRSR" id="PIRSR000241-2"/>
    </source>
</evidence>
<name>A0AAE0FSM4_9CHLO</name>
<dbReference type="Gene3D" id="3.10.270.10">
    <property type="entry name" value="Urate Oxidase"/>
    <property type="match status" value="1"/>
</dbReference>
<dbReference type="AlphaFoldDB" id="A0AAE0FSM4"/>
<sequence length="270" mass="30178">MDVPVSLEHQVHGKERVRVARVWREGTVHHFVEWMVGVVLESDMEHAYLNGDNTGMTATDTMKNTCYIVAKRMEQRCSPEEYAIALATHLVTTYPKVTGTKITVQQSPWERVCVQGEAHCHGFAQSGSETRVAEVYLADGRKPVVCSGFSGHKVLKTTQSGYEGYIHDQYTSLPDTRERMVATSVDAKWSYCADVQDYDAVYKRMLTSLDEAFFGAPRKGVYSPSVQFTLFEMGKRAIASIAEVQTVTLTMPNIHFLPGGNDKLGLKETL</sequence>
<feature type="binding site" evidence="7">
    <location>
        <position position="253"/>
    </location>
    <ligand>
        <name>O2</name>
        <dbReference type="ChEBI" id="CHEBI:15379"/>
    </ligand>
</feature>
<dbReference type="PIRSF" id="PIRSF000241">
    <property type="entry name" value="Urate_oxidase"/>
    <property type="match status" value="1"/>
</dbReference>
<evidence type="ECO:0000256" key="6">
    <source>
        <dbReference type="PIRSR" id="PIRSR000241-1"/>
    </source>
</evidence>
<feature type="active site" description="Charge relay system" evidence="6">
    <location>
        <position position="14"/>
    </location>
</feature>
<dbReference type="EMBL" id="LGRX02014006">
    <property type="protein sequence ID" value="KAK3265316.1"/>
    <property type="molecule type" value="Genomic_DNA"/>
</dbReference>
<keyword evidence="10" id="KW-1185">Reference proteome</keyword>
<feature type="active site" description="Charge relay system" evidence="6">
    <location>
        <position position="59"/>
    </location>
</feature>
<dbReference type="InterPro" id="IPR002042">
    <property type="entry name" value="Uricase"/>
</dbReference>
<evidence type="ECO:0000256" key="5">
    <source>
        <dbReference type="PIRNR" id="PIRNR000241"/>
    </source>
</evidence>
<accession>A0AAE0FSM4</accession>
<dbReference type="Pfam" id="PF01014">
    <property type="entry name" value="Uricase"/>
    <property type="match status" value="2"/>
</dbReference>
<comment type="catalytic activity">
    <reaction evidence="5 8">
        <text>urate + O2 + H2O = 5-hydroxyisourate + H2O2</text>
        <dbReference type="Rhea" id="RHEA:21368"/>
        <dbReference type="ChEBI" id="CHEBI:15377"/>
        <dbReference type="ChEBI" id="CHEBI:15379"/>
        <dbReference type="ChEBI" id="CHEBI:16240"/>
        <dbReference type="ChEBI" id="CHEBI:17775"/>
        <dbReference type="ChEBI" id="CHEBI:18072"/>
        <dbReference type="EC" id="1.7.3.3"/>
    </reaction>
</comment>
<evidence type="ECO:0000256" key="4">
    <source>
        <dbReference type="ARBA" id="ARBA00023002"/>
    </source>
</evidence>
<feature type="binding site" evidence="7">
    <location>
        <position position="59"/>
    </location>
    <ligand>
        <name>urate</name>
        <dbReference type="ChEBI" id="CHEBI:17775"/>
    </ligand>
</feature>